<evidence type="ECO:0000313" key="1">
    <source>
        <dbReference type="EMBL" id="AEE50709.1"/>
    </source>
</evidence>
<dbReference type="OrthoDB" id="605297at2"/>
<gene>
    <name evidence="1" type="ordered locus">Halhy_2844</name>
</gene>
<reference key="2">
    <citation type="submission" date="2011-04" db="EMBL/GenBank/DDBJ databases">
        <title>Complete sequence of chromosome of Haliscomenobacter hydrossis DSM 1100.</title>
        <authorList>
            <consortium name="US DOE Joint Genome Institute (JGI-PGF)"/>
            <person name="Lucas S."/>
            <person name="Han J."/>
            <person name="Lapidus A."/>
            <person name="Bruce D."/>
            <person name="Goodwin L."/>
            <person name="Pitluck S."/>
            <person name="Peters L."/>
            <person name="Kyrpides N."/>
            <person name="Mavromatis K."/>
            <person name="Ivanova N."/>
            <person name="Ovchinnikova G."/>
            <person name="Pagani I."/>
            <person name="Daligault H."/>
            <person name="Detter J.C."/>
            <person name="Han C."/>
            <person name="Land M."/>
            <person name="Hauser L."/>
            <person name="Markowitz V."/>
            <person name="Cheng J.-F."/>
            <person name="Hugenholtz P."/>
            <person name="Woyke T."/>
            <person name="Wu D."/>
            <person name="Verbarg S."/>
            <person name="Frueling A."/>
            <person name="Brambilla E."/>
            <person name="Klenk H.-P."/>
            <person name="Eisen J.A."/>
        </authorList>
    </citation>
    <scope>NUCLEOTIDE SEQUENCE</scope>
    <source>
        <strain>DSM 1100</strain>
    </source>
</reference>
<dbReference type="STRING" id="760192.Halhy_2844"/>
<name>F4L350_HALH1</name>
<dbReference type="HOGENOM" id="CLU_018090_0_0_10"/>
<dbReference type="RefSeq" id="WP_013765256.1">
    <property type="nucleotide sequence ID" value="NC_015510.1"/>
</dbReference>
<sequence length="764" mass="89493">MHNLNSAVLTLIYRYTKAASLVLGLVLLLCPLPLGGDCGPNLHPFKGYSFLRSSIIKGNAAGAPYILGFDVLYERFGKQQTTMMQDNLNEWHTRYCARAEKTDIYAVVYDWTKSDLEEVINAITVKNYGLSPYLRQNTFANYLYRNGCTETLRYLQYAKDCEPHVTSTDPWKETPSNTAILNSLITRGRDELMACTSHYIRLRYAYQIIRLAHYSKQYNRTVELYDWLMPKVDNDPSLIEYWILGHRAGALQALGRYAEAAYNYAQVFLHCPSKRESALQSFRIRSDEEWKQAYVLCRNNQERASLYALRAYNDRSRALEEMEAIYVLDPTIEYLDVLLVRELRRLEKQLLGLEFNTKREQNRRYYKIPQPGIDDYLIQVQNFVQKINLEKKISNPELWAIAGAYLELVSGDFYAAQKSFARIEDQITDESLQEQVEIFKLAAQIGAYQQVNDDMEDEVALMMRSNDYFRRFPAKFLPFTRDKMGWLYNRYGMPGKAFLAHYPFRDLRINPQETELNDLQAMLQQTRLNRMERNLLKQGDTLLTINDLRMLKATVLLDQYQMVPALEELKKIDRNLWSDYGVWAPFVERFHDCVNCPIRDTVTFLNRGEIIERMLDLEYRALANRLEGGTYFYQMGLAYYNMSYFGSAWQVTDNFRSGSSLKRRKSAKDPNVVLDERFSLGNREHFDCSQAMSYFGMARQFTNSRELAAQATFMAARCEQNNFYWKGGTRTYENFATLKRDYADTRFYARIVAECKYFQFYASR</sequence>
<proteinExistence type="predicted"/>
<dbReference type="eggNOG" id="ENOG502Z8ZF">
    <property type="taxonomic scope" value="Bacteria"/>
</dbReference>
<accession>F4L350</accession>
<reference evidence="1 2" key="1">
    <citation type="journal article" date="2011" name="Stand. Genomic Sci.">
        <title>Complete genome sequence of Haliscomenobacter hydrossis type strain (O).</title>
        <authorList>
            <consortium name="US DOE Joint Genome Institute (JGI-PGF)"/>
            <person name="Daligault H."/>
            <person name="Lapidus A."/>
            <person name="Zeytun A."/>
            <person name="Nolan M."/>
            <person name="Lucas S."/>
            <person name="Del Rio T.G."/>
            <person name="Tice H."/>
            <person name="Cheng J.F."/>
            <person name="Tapia R."/>
            <person name="Han C."/>
            <person name="Goodwin L."/>
            <person name="Pitluck S."/>
            <person name="Liolios K."/>
            <person name="Pagani I."/>
            <person name="Ivanova N."/>
            <person name="Huntemann M."/>
            <person name="Mavromatis K."/>
            <person name="Mikhailova N."/>
            <person name="Pati A."/>
            <person name="Chen A."/>
            <person name="Palaniappan K."/>
            <person name="Land M."/>
            <person name="Hauser L."/>
            <person name="Brambilla E.M."/>
            <person name="Rohde M."/>
            <person name="Verbarg S."/>
            <person name="Goker M."/>
            <person name="Bristow J."/>
            <person name="Eisen J.A."/>
            <person name="Markowitz V."/>
            <person name="Hugenholtz P."/>
            <person name="Kyrpides N.C."/>
            <person name="Klenk H.P."/>
            <person name="Woyke T."/>
        </authorList>
    </citation>
    <scope>NUCLEOTIDE SEQUENCE [LARGE SCALE GENOMIC DNA]</scope>
    <source>
        <strain evidence="2">ATCC 27775 / DSM 1100 / LMG 10767 / O</strain>
    </source>
</reference>
<dbReference type="KEGG" id="hhy:Halhy_2844"/>
<organism evidence="1 2">
    <name type="scientific">Haliscomenobacter hydrossis (strain ATCC 27775 / DSM 1100 / LMG 10767 / O)</name>
    <dbReference type="NCBI Taxonomy" id="760192"/>
    <lineage>
        <taxon>Bacteria</taxon>
        <taxon>Pseudomonadati</taxon>
        <taxon>Bacteroidota</taxon>
        <taxon>Saprospiria</taxon>
        <taxon>Saprospirales</taxon>
        <taxon>Haliscomenobacteraceae</taxon>
        <taxon>Haliscomenobacter</taxon>
    </lineage>
</organism>
<keyword evidence="2" id="KW-1185">Reference proteome</keyword>
<dbReference type="AlphaFoldDB" id="F4L350"/>
<dbReference type="Proteomes" id="UP000008461">
    <property type="component" value="Chromosome"/>
</dbReference>
<evidence type="ECO:0000313" key="2">
    <source>
        <dbReference type="Proteomes" id="UP000008461"/>
    </source>
</evidence>
<evidence type="ECO:0008006" key="3">
    <source>
        <dbReference type="Google" id="ProtNLM"/>
    </source>
</evidence>
<dbReference type="EMBL" id="CP002691">
    <property type="protein sequence ID" value="AEE50709.1"/>
    <property type="molecule type" value="Genomic_DNA"/>
</dbReference>
<protein>
    <recommendedName>
        <fullName evidence="3">Tetratricopeptide repeat protein</fullName>
    </recommendedName>
</protein>